<dbReference type="PROSITE" id="PS50977">
    <property type="entry name" value="HTH_TETR_2"/>
    <property type="match status" value="1"/>
</dbReference>
<dbReference type="InterPro" id="IPR001647">
    <property type="entry name" value="HTH_TetR"/>
</dbReference>
<reference evidence="8 9" key="1">
    <citation type="journal article" date="2020" name="Nature">
        <title>Bacterial chemolithoautotrophy via manganese oxidation.</title>
        <authorList>
            <person name="Yu H."/>
            <person name="Leadbetter J.R."/>
        </authorList>
    </citation>
    <scope>NUCLEOTIDE SEQUENCE [LARGE SCALE GENOMIC DNA]</scope>
    <source>
        <strain evidence="8 9">RBP-1</strain>
    </source>
</reference>
<dbReference type="Gene3D" id="1.10.357.10">
    <property type="entry name" value="Tetracycline Repressor, domain 2"/>
    <property type="match status" value="1"/>
</dbReference>
<organism evidence="8 9">
    <name type="scientific">Ramlibacter lithotrophicus</name>
    <dbReference type="NCBI Taxonomy" id="2606681"/>
    <lineage>
        <taxon>Bacteria</taxon>
        <taxon>Pseudomonadati</taxon>
        <taxon>Pseudomonadota</taxon>
        <taxon>Betaproteobacteria</taxon>
        <taxon>Burkholderiales</taxon>
        <taxon>Comamonadaceae</taxon>
        <taxon>Ramlibacter</taxon>
    </lineage>
</organism>
<dbReference type="Pfam" id="PF00440">
    <property type="entry name" value="TetR_N"/>
    <property type="match status" value="1"/>
</dbReference>
<dbReference type="InterPro" id="IPR009057">
    <property type="entry name" value="Homeodomain-like_sf"/>
</dbReference>
<evidence type="ECO:0000313" key="9">
    <source>
        <dbReference type="Proteomes" id="UP000521868"/>
    </source>
</evidence>
<dbReference type="GO" id="GO:0003700">
    <property type="term" value="F:DNA-binding transcription factor activity"/>
    <property type="evidence" value="ECO:0007669"/>
    <property type="project" value="TreeGrafter"/>
</dbReference>
<dbReference type="AlphaFoldDB" id="A0A7X6I6L4"/>
<protein>
    <submittedName>
        <fullName evidence="8">TetR/AcrR family transcriptional regulator</fullName>
    </submittedName>
</protein>
<feature type="region of interest" description="Disordered" evidence="6">
    <location>
        <begin position="230"/>
        <end position="253"/>
    </location>
</feature>
<keyword evidence="4" id="KW-0804">Transcription</keyword>
<keyword evidence="9" id="KW-1185">Reference proteome</keyword>
<dbReference type="PRINTS" id="PR00455">
    <property type="entry name" value="HTHTETR"/>
</dbReference>
<dbReference type="Pfam" id="PF21306">
    <property type="entry name" value="TetR_C_40"/>
    <property type="match status" value="1"/>
</dbReference>
<evidence type="ECO:0000256" key="6">
    <source>
        <dbReference type="SAM" id="MobiDB-lite"/>
    </source>
</evidence>
<evidence type="ECO:0000313" key="8">
    <source>
        <dbReference type="EMBL" id="NKE66355.1"/>
    </source>
</evidence>
<dbReference type="GO" id="GO:0000976">
    <property type="term" value="F:transcription cis-regulatory region binding"/>
    <property type="evidence" value="ECO:0007669"/>
    <property type="project" value="TreeGrafter"/>
</dbReference>
<evidence type="ECO:0000256" key="2">
    <source>
        <dbReference type="ARBA" id="ARBA00023015"/>
    </source>
</evidence>
<dbReference type="PANTHER" id="PTHR30055">
    <property type="entry name" value="HTH-TYPE TRANSCRIPTIONAL REGULATOR RUTR"/>
    <property type="match status" value="1"/>
</dbReference>
<evidence type="ECO:0000256" key="3">
    <source>
        <dbReference type="ARBA" id="ARBA00023125"/>
    </source>
</evidence>
<name>A0A7X6I6L4_9BURK</name>
<dbReference type="Proteomes" id="UP000521868">
    <property type="component" value="Unassembled WGS sequence"/>
</dbReference>
<dbReference type="PANTHER" id="PTHR30055:SF234">
    <property type="entry name" value="HTH-TYPE TRANSCRIPTIONAL REGULATOR BETI"/>
    <property type="match status" value="1"/>
</dbReference>
<dbReference type="InterPro" id="IPR050109">
    <property type="entry name" value="HTH-type_TetR-like_transc_reg"/>
</dbReference>
<comment type="caution">
    <text evidence="8">The sequence shown here is derived from an EMBL/GenBank/DDBJ whole genome shotgun (WGS) entry which is preliminary data.</text>
</comment>
<proteinExistence type="predicted"/>
<dbReference type="SUPFAM" id="SSF46689">
    <property type="entry name" value="Homeodomain-like"/>
    <property type="match status" value="1"/>
</dbReference>
<keyword evidence="3 5" id="KW-0238">DNA-binding</keyword>
<feature type="DNA-binding region" description="H-T-H motif" evidence="5">
    <location>
        <begin position="57"/>
        <end position="76"/>
    </location>
</feature>
<gene>
    <name evidence="8" type="ORF">RAMLITH_11035</name>
</gene>
<dbReference type="InterPro" id="IPR049513">
    <property type="entry name" value="TetR_C_40"/>
</dbReference>
<dbReference type="RefSeq" id="WP_168107465.1">
    <property type="nucleotide sequence ID" value="NZ_VTOX01000003.1"/>
</dbReference>
<keyword evidence="2" id="KW-0805">Transcription regulation</keyword>
<sequence>MDSASTFWPASMPPLPPALAAAFLRATSGGPKRERTQALLLHAAVSVICERGLQAGTMQQVAQAAGVTTATLYNHFATKEALVERLAATLAQTVCRAINDSYGHVTDAAERMAIGQRRYVGLAAESPAWVLLLLDVMNASPAVLREIEQYPLADLRLGVKQKKFKVTSEAIAMDAISGVCSNAMRRVATGQAPAKHDVACAATVLRALGVPSQEAAEVAVRPLPPLRFEDELAPAPASRRTPPKATRRPAASV</sequence>
<dbReference type="InterPro" id="IPR023772">
    <property type="entry name" value="DNA-bd_HTH_TetR-type_CS"/>
</dbReference>
<evidence type="ECO:0000256" key="5">
    <source>
        <dbReference type="PROSITE-ProRule" id="PRU00335"/>
    </source>
</evidence>
<evidence type="ECO:0000256" key="4">
    <source>
        <dbReference type="ARBA" id="ARBA00023163"/>
    </source>
</evidence>
<evidence type="ECO:0000256" key="1">
    <source>
        <dbReference type="ARBA" id="ARBA00022491"/>
    </source>
</evidence>
<dbReference type="EMBL" id="VTOX01000003">
    <property type="protein sequence ID" value="NKE66355.1"/>
    <property type="molecule type" value="Genomic_DNA"/>
</dbReference>
<accession>A0A7X6I6L4</accession>
<keyword evidence="1" id="KW-0678">Repressor</keyword>
<feature type="domain" description="HTH tetR-type" evidence="7">
    <location>
        <begin position="34"/>
        <end position="94"/>
    </location>
</feature>
<dbReference type="PROSITE" id="PS01081">
    <property type="entry name" value="HTH_TETR_1"/>
    <property type="match status" value="1"/>
</dbReference>
<evidence type="ECO:0000259" key="7">
    <source>
        <dbReference type="PROSITE" id="PS50977"/>
    </source>
</evidence>